<evidence type="ECO:0000313" key="3">
    <source>
        <dbReference type="EMBL" id="MCP9612265.1"/>
    </source>
</evidence>
<evidence type="ECO:0000256" key="1">
    <source>
        <dbReference type="ARBA" id="ARBA00022679"/>
    </source>
</evidence>
<dbReference type="Pfam" id="PF13562">
    <property type="entry name" value="NTP_transf_4"/>
    <property type="match status" value="1"/>
</dbReference>
<name>A0ABT1MI20_9BACT</name>
<dbReference type="SUPFAM" id="SSF51161">
    <property type="entry name" value="Trimeric LpxA-like enzymes"/>
    <property type="match status" value="1"/>
</dbReference>
<dbReference type="Proteomes" id="UP001205603">
    <property type="component" value="Unassembled WGS sequence"/>
</dbReference>
<evidence type="ECO:0000256" key="2">
    <source>
        <dbReference type="ARBA" id="ARBA00023315"/>
    </source>
</evidence>
<evidence type="ECO:0000313" key="4">
    <source>
        <dbReference type="Proteomes" id="UP001205603"/>
    </source>
</evidence>
<sequence>MSKNIVLFDGETAHAELLPITFTRPVADIRLGIFTIREKWERLFPGDYSYLTEDYLASKFPAKEVDETFYIAGNVCPSQRLVEEIEALGHGESLGYQGTFIAFRGTPEAFRNGDYGNMRDADAEPCMINHLFDIFLKNGEALEADYLMIARNEKPAVISPTNRIVGDLYYPDGTPKIFIEKGATVECAVLNVSEGPVYIGKDAEVMEGSCIRAPFAACEHAVVKMGTKIYGATTLGPYCKVGGELSNVVMLAYSNKGHDGFLGNAVIGEWCNLGAGTNASNLKNDYSEIKLWNYPSRRFLRTGLQFCGLIMGDHSKAGINCMFNTATVLGVGVNVHGAGYPRNFVASFSEGGTSGFADVQLPKFYSIAERMMARRGKVLTDEDKAIYEAIYTQAENLK</sequence>
<dbReference type="EMBL" id="JANDHW010000008">
    <property type="protein sequence ID" value="MCP9612265.1"/>
    <property type="molecule type" value="Genomic_DNA"/>
</dbReference>
<keyword evidence="2" id="KW-0012">Acyltransferase</keyword>
<dbReference type="RefSeq" id="WP_255027550.1">
    <property type="nucleotide sequence ID" value="NZ_JANDHW010000008.1"/>
</dbReference>
<dbReference type="PANTHER" id="PTHR43584:SF8">
    <property type="entry name" value="N-ACETYLMURAMATE ALPHA-1-PHOSPHATE URIDYLYLTRANSFERASE"/>
    <property type="match status" value="1"/>
</dbReference>
<comment type="caution">
    <text evidence="3">The sequence shown here is derived from an EMBL/GenBank/DDBJ whole genome shotgun (WGS) entry which is preliminary data.</text>
</comment>
<dbReference type="InterPro" id="IPR050065">
    <property type="entry name" value="GlmU-like"/>
</dbReference>
<reference evidence="3 4" key="1">
    <citation type="submission" date="2022-07" db="EMBL/GenBank/DDBJ databases">
        <title>Fecal culturing of patients with breast cancer.</title>
        <authorList>
            <person name="Teng N.M.Y."/>
            <person name="Kiu R."/>
            <person name="Evans R."/>
            <person name="Baker D.J."/>
            <person name="Zenner C."/>
            <person name="Robinson S.D."/>
            <person name="Hall L.J."/>
        </authorList>
    </citation>
    <scope>NUCLEOTIDE SEQUENCE [LARGE SCALE GENOMIC DNA]</scope>
    <source>
        <strain evidence="3 4">LH1063</strain>
    </source>
</reference>
<gene>
    <name evidence="3" type="ORF">NMU02_09190</name>
</gene>
<organism evidence="3 4">
    <name type="scientific">Coprobacter tertius</name>
    <dbReference type="NCBI Taxonomy" id="2944915"/>
    <lineage>
        <taxon>Bacteria</taxon>
        <taxon>Pseudomonadati</taxon>
        <taxon>Bacteroidota</taxon>
        <taxon>Bacteroidia</taxon>
        <taxon>Bacteroidales</taxon>
        <taxon>Barnesiellaceae</taxon>
        <taxon>Coprobacter</taxon>
    </lineage>
</organism>
<dbReference type="InterPro" id="IPR023917">
    <property type="entry name" value="Bifunctiontional_GlmU_bac-type"/>
</dbReference>
<keyword evidence="4" id="KW-1185">Reference proteome</keyword>
<dbReference type="NCBIfam" id="TIGR03991">
    <property type="entry name" value="alt_bact_glmU"/>
    <property type="match status" value="1"/>
</dbReference>
<accession>A0ABT1MI20</accession>
<proteinExistence type="predicted"/>
<dbReference type="InterPro" id="IPR011004">
    <property type="entry name" value="Trimer_LpxA-like_sf"/>
</dbReference>
<dbReference type="PANTHER" id="PTHR43584">
    <property type="entry name" value="NUCLEOTIDYL TRANSFERASE"/>
    <property type="match status" value="1"/>
</dbReference>
<protein>
    <submittedName>
        <fullName evidence="3">Glucose-1-phosphate thymidylyltransferase</fullName>
    </submittedName>
</protein>
<dbReference type="Gene3D" id="2.160.10.10">
    <property type="entry name" value="Hexapeptide repeat proteins"/>
    <property type="match status" value="1"/>
</dbReference>
<keyword evidence="1" id="KW-0808">Transferase</keyword>